<dbReference type="KEGG" id="chy:CHY_1759"/>
<dbReference type="Proteomes" id="UP000002706">
    <property type="component" value="Chromosome"/>
</dbReference>
<dbReference type="STRING" id="246194.CHY_1759"/>
<reference evidence="1 2" key="1">
    <citation type="journal article" date="2005" name="PLoS Genet.">
        <title>Life in hot carbon monoxide: the complete genome sequence of Carboxydothermus hydrogenoformans Z-2901.</title>
        <authorList>
            <person name="Wu M."/>
            <person name="Ren Q."/>
            <person name="Durkin A.S."/>
            <person name="Daugherty S.C."/>
            <person name="Brinkac L.M."/>
            <person name="Dodson R.J."/>
            <person name="Madupu R."/>
            <person name="Sullivan S.A."/>
            <person name="Kolonay J.F."/>
            <person name="Haft D.H."/>
            <person name="Nelson W.C."/>
            <person name="Tallon L.J."/>
            <person name="Jones K.M."/>
            <person name="Ulrich L.E."/>
            <person name="Gonzalez J.M."/>
            <person name="Zhulin I.B."/>
            <person name="Robb F.T."/>
            <person name="Eisen J.A."/>
        </authorList>
    </citation>
    <scope>NUCLEOTIDE SEQUENCE [LARGE SCALE GENOMIC DNA]</scope>
    <source>
        <strain evidence="2">ATCC BAA-161 / DSM 6008 / Z-2901</strain>
    </source>
</reference>
<sequence length="50" mass="6030">MAGNTINNVEFFYNILRDFKEVICDIYDHGKADFRKRNNDCRKAVKAYRR</sequence>
<organism evidence="1 2">
    <name type="scientific">Carboxydothermus hydrogenoformans (strain ATCC BAA-161 / DSM 6008 / Z-2901)</name>
    <dbReference type="NCBI Taxonomy" id="246194"/>
    <lineage>
        <taxon>Bacteria</taxon>
        <taxon>Bacillati</taxon>
        <taxon>Bacillota</taxon>
        <taxon>Clostridia</taxon>
        <taxon>Thermoanaerobacterales</taxon>
        <taxon>Thermoanaerobacteraceae</taxon>
        <taxon>Carboxydothermus</taxon>
    </lineage>
</organism>
<dbReference type="EMBL" id="CP000141">
    <property type="protein sequence ID" value="ABB14328.1"/>
    <property type="molecule type" value="Genomic_DNA"/>
</dbReference>
<dbReference type="InParanoid" id="Q3ABA5"/>
<protein>
    <submittedName>
        <fullName evidence="1">Uncharacterized protein</fullName>
    </submittedName>
</protein>
<evidence type="ECO:0000313" key="1">
    <source>
        <dbReference type="EMBL" id="ABB14328.1"/>
    </source>
</evidence>
<dbReference type="HOGENOM" id="CLU_3115894_0_0_9"/>
<accession>Q3ABA5</accession>
<gene>
    <name evidence="1" type="ordered locus">CHY_1759</name>
</gene>
<keyword evidence="2" id="KW-1185">Reference proteome</keyword>
<name>Q3ABA5_CARHZ</name>
<evidence type="ECO:0000313" key="2">
    <source>
        <dbReference type="Proteomes" id="UP000002706"/>
    </source>
</evidence>
<proteinExistence type="predicted"/>
<dbReference type="AlphaFoldDB" id="Q3ABA5"/>